<dbReference type="NCBIfam" id="TIGR02273">
    <property type="entry name" value="16S_RimM"/>
    <property type="match status" value="1"/>
</dbReference>
<dbReference type="PANTHER" id="PTHR33692">
    <property type="entry name" value="RIBOSOME MATURATION FACTOR RIMM"/>
    <property type="match status" value="1"/>
</dbReference>
<evidence type="ECO:0000256" key="2">
    <source>
        <dbReference type="ARBA" id="ARBA00022517"/>
    </source>
</evidence>
<keyword evidence="3 5" id="KW-0698">rRNA processing</keyword>
<dbReference type="GO" id="GO:0005840">
    <property type="term" value="C:ribosome"/>
    <property type="evidence" value="ECO:0007669"/>
    <property type="project" value="InterPro"/>
</dbReference>
<dbReference type="EMBL" id="CP049865">
    <property type="protein sequence ID" value="QIK73142.1"/>
    <property type="molecule type" value="Genomic_DNA"/>
</dbReference>
<dbReference type="Proteomes" id="UP000501058">
    <property type="component" value="Chromosome"/>
</dbReference>
<gene>
    <name evidence="5 8" type="primary">rimM</name>
    <name evidence="8" type="ORF">G7070_13845</name>
</gene>
<dbReference type="InterPro" id="IPR002676">
    <property type="entry name" value="RimM_N"/>
</dbReference>
<evidence type="ECO:0000313" key="9">
    <source>
        <dbReference type="Proteomes" id="UP000501058"/>
    </source>
</evidence>
<dbReference type="SUPFAM" id="SSF50346">
    <property type="entry name" value="PRC-barrel domain"/>
    <property type="match status" value="1"/>
</dbReference>
<dbReference type="InterPro" id="IPR056792">
    <property type="entry name" value="PRC_RimM"/>
</dbReference>
<name>A0A6G7Y8J7_9ACTN</name>
<dbReference type="InterPro" id="IPR011033">
    <property type="entry name" value="PRC_barrel-like_sf"/>
</dbReference>
<dbReference type="Gene3D" id="2.40.30.60">
    <property type="entry name" value="RimM"/>
    <property type="match status" value="1"/>
</dbReference>
<dbReference type="InterPro" id="IPR009000">
    <property type="entry name" value="Transl_B-barrel_sf"/>
</dbReference>
<accession>A0A6G7Y8J7</accession>
<dbReference type="HAMAP" id="MF_00014">
    <property type="entry name" value="Ribosome_mat_RimM"/>
    <property type="match status" value="1"/>
</dbReference>
<dbReference type="GO" id="GO:0005737">
    <property type="term" value="C:cytoplasm"/>
    <property type="evidence" value="ECO:0007669"/>
    <property type="project" value="UniProtKB-SubCell"/>
</dbReference>
<keyword evidence="4 5" id="KW-0143">Chaperone</keyword>
<dbReference type="RefSeq" id="WP_166234213.1">
    <property type="nucleotide sequence ID" value="NZ_CP049865.1"/>
</dbReference>
<evidence type="ECO:0000259" key="6">
    <source>
        <dbReference type="Pfam" id="PF01782"/>
    </source>
</evidence>
<comment type="domain">
    <text evidence="5">The PRC barrel domain binds ribosomal protein uS19.</text>
</comment>
<comment type="function">
    <text evidence="5">An accessory protein needed during the final step in the assembly of 30S ribosomal subunit, possibly for assembly of the head region. Essential for efficient processing of 16S rRNA. May be needed both before and after RbfA during the maturation of 16S rRNA. It has affinity for free ribosomal 30S subunits but not for 70S ribosomes.</text>
</comment>
<dbReference type="GO" id="GO:0042274">
    <property type="term" value="P:ribosomal small subunit biogenesis"/>
    <property type="evidence" value="ECO:0007669"/>
    <property type="project" value="UniProtKB-UniRule"/>
</dbReference>
<dbReference type="Pfam" id="PF24986">
    <property type="entry name" value="PRC_RimM"/>
    <property type="match status" value="1"/>
</dbReference>
<keyword evidence="1 5" id="KW-0963">Cytoplasm</keyword>
<dbReference type="KEGG" id="prv:G7070_13845"/>
<dbReference type="Gene3D" id="2.30.30.240">
    <property type="entry name" value="PRC-barrel domain"/>
    <property type="match status" value="1"/>
</dbReference>
<proteinExistence type="inferred from homology"/>
<dbReference type="AlphaFoldDB" id="A0A6G7Y8J7"/>
<feature type="domain" description="RimM N-terminal" evidence="6">
    <location>
        <begin position="9"/>
        <end position="83"/>
    </location>
</feature>
<dbReference type="Pfam" id="PF01782">
    <property type="entry name" value="RimM"/>
    <property type="match status" value="1"/>
</dbReference>
<dbReference type="GO" id="GO:0006364">
    <property type="term" value="P:rRNA processing"/>
    <property type="evidence" value="ECO:0007669"/>
    <property type="project" value="UniProtKB-UniRule"/>
</dbReference>
<evidence type="ECO:0000256" key="3">
    <source>
        <dbReference type="ARBA" id="ARBA00022552"/>
    </source>
</evidence>
<dbReference type="InterPro" id="IPR036976">
    <property type="entry name" value="RimM_N_sf"/>
</dbReference>
<evidence type="ECO:0000256" key="5">
    <source>
        <dbReference type="HAMAP-Rule" id="MF_00014"/>
    </source>
</evidence>
<dbReference type="InterPro" id="IPR011961">
    <property type="entry name" value="RimM"/>
</dbReference>
<organism evidence="8 9">
    <name type="scientific">Propioniciclava coleopterorum</name>
    <dbReference type="NCBI Taxonomy" id="2714937"/>
    <lineage>
        <taxon>Bacteria</taxon>
        <taxon>Bacillati</taxon>
        <taxon>Actinomycetota</taxon>
        <taxon>Actinomycetes</taxon>
        <taxon>Propionibacteriales</taxon>
        <taxon>Propionibacteriaceae</taxon>
        <taxon>Propioniciclava</taxon>
    </lineage>
</organism>
<comment type="similarity">
    <text evidence="5">Belongs to the RimM family.</text>
</comment>
<dbReference type="SUPFAM" id="SSF50447">
    <property type="entry name" value="Translation proteins"/>
    <property type="match status" value="1"/>
</dbReference>
<dbReference type="GO" id="GO:0043022">
    <property type="term" value="F:ribosome binding"/>
    <property type="evidence" value="ECO:0007669"/>
    <property type="project" value="InterPro"/>
</dbReference>
<sequence length="173" mass="18397">MTQTEDVLIGTIGRAHGLRGEVSVRVRTDEPELRFVAGEPVLIGGAPRVLDAVRWHSGTLLIRLAGVSDRTAAEALAGTDLWARVPADALPTEDDAYYDRQLIGLRVLDAAGAEVGAVADVLHLPSQDVLAVRTPAGERLVPFVTELVPVVDLERGLVQVAEVPGLLTDLEEA</sequence>
<comment type="subunit">
    <text evidence="5">Binds ribosomal protein uS19.</text>
</comment>
<evidence type="ECO:0000256" key="1">
    <source>
        <dbReference type="ARBA" id="ARBA00022490"/>
    </source>
</evidence>
<feature type="domain" description="Ribosome maturation factor RimM PRC barrel" evidence="7">
    <location>
        <begin position="101"/>
        <end position="160"/>
    </location>
</feature>
<keyword evidence="2 5" id="KW-0690">Ribosome biogenesis</keyword>
<evidence type="ECO:0000256" key="4">
    <source>
        <dbReference type="ARBA" id="ARBA00023186"/>
    </source>
</evidence>
<comment type="subcellular location">
    <subcellularLocation>
        <location evidence="5">Cytoplasm</location>
    </subcellularLocation>
</comment>
<reference evidence="8 9" key="1">
    <citation type="submission" date="2020-03" db="EMBL/GenBank/DDBJ databases">
        <title>Propioniciclava sp. nov., isolated from Hydrophilus acuminatus.</title>
        <authorList>
            <person name="Hyun D.-W."/>
            <person name="Bae J.-W."/>
        </authorList>
    </citation>
    <scope>NUCLEOTIDE SEQUENCE [LARGE SCALE GENOMIC DNA]</scope>
    <source>
        <strain evidence="8 9">HDW11</strain>
    </source>
</reference>
<protein>
    <recommendedName>
        <fullName evidence="5">Ribosome maturation factor RimM</fullName>
    </recommendedName>
</protein>
<dbReference type="PANTHER" id="PTHR33692:SF1">
    <property type="entry name" value="RIBOSOME MATURATION FACTOR RIMM"/>
    <property type="match status" value="1"/>
</dbReference>
<keyword evidence="9" id="KW-1185">Reference proteome</keyword>
<evidence type="ECO:0000313" key="8">
    <source>
        <dbReference type="EMBL" id="QIK73142.1"/>
    </source>
</evidence>
<evidence type="ECO:0000259" key="7">
    <source>
        <dbReference type="Pfam" id="PF24986"/>
    </source>
</evidence>